<dbReference type="EMBL" id="BLKY01000001">
    <property type="protein sequence ID" value="GFG83554.1"/>
    <property type="molecule type" value="Genomic_DNA"/>
</dbReference>
<dbReference type="Gene3D" id="3.90.1200.10">
    <property type="match status" value="1"/>
</dbReference>
<dbReference type="AlphaFoldDB" id="A0A7I9Y4R0"/>
<evidence type="ECO:0000256" key="1">
    <source>
        <dbReference type="SAM" id="MobiDB-lite"/>
    </source>
</evidence>
<dbReference type="InterPro" id="IPR002575">
    <property type="entry name" value="Aminoglycoside_PTrfase"/>
</dbReference>
<proteinExistence type="predicted"/>
<organism evidence="3 4">
    <name type="scientific">Mycolicibacter algericus</name>
    <name type="common">Mycobacterium algericum</name>
    <dbReference type="NCBI Taxonomy" id="1288388"/>
    <lineage>
        <taxon>Bacteria</taxon>
        <taxon>Bacillati</taxon>
        <taxon>Actinomycetota</taxon>
        <taxon>Actinomycetes</taxon>
        <taxon>Mycobacteriales</taxon>
        <taxon>Mycobacteriaceae</taxon>
        <taxon>Mycolicibacter</taxon>
    </lineage>
</organism>
<name>A0A7I9Y4R0_MYCAL</name>
<reference evidence="3 4" key="1">
    <citation type="journal article" date="2019" name="Emerg. Microbes Infect.">
        <title>Comprehensive subspecies identification of 175 nontuberculous mycobacteria species based on 7547 genomic profiles.</title>
        <authorList>
            <person name="Matsumoto Y."/>
            <person name="Kinjo T."/>
            <person name="Motooka D."/>
            <person name="Nabeya D."/>
            <person name="Jung N."/>
            <person name="Uechi K."/>
            <person name="Horii T."/>
            <person name="Iida T."/>
            <person name="Fujita J."/>
            <person name="Nakamura S."/>
        </authorList>
    </citation>
    <scope>NUCLEOTIDE SEQUENCE [LARGE SCALE GENOMIC DNA]</scope>
    <source>
        <strain evidence="3 4">JCM 30723</strain>
    </source>
</reference>
<dbReference type="SUPFAM" id="SSF56112">
    <property type="entry name" value="Protein kinase-like (PK-like)"/>
    <property type="match status" value="1"/>
</dbReference>
<evidence type="ECO:0000313" key="4">
    <source>
        <dbReference type="Proteomes" id="UP000465305"/>
    </source>
</evidence>
<protein>
    <submittedName>
        <fullName evidence="3">Aminoglycoside phosphotransferase</fullName>
    </submittedName>
</protein>
<evidence type="ECO:0000313" key="3">
    <source>
        <dbReference type="EMBL" id="GFG83554.1"/>
    </source>
</evidence>
<dbReference type="InterPro" id="IPR015897">
    <property type="entry name" value="CHK_kinase-like"/>
</dbReference>
<dbReference type="PANTHER" id="PTHR11012">
    <property type="entry name" value="PROTEIN KINASE-LIKE DOMAIN-CONTAINING"/>
    <property type="match status" value="1"/>
</dbReference>
<sequence>MVAGTDFGYEFCCAGVRPVTSGTSVPRYPHDVTSEWLSEVLSARGEPVEVASVDVVPVGTGQTGATYRVTARYAGGSAMLAGVGPRAGEGEGKPGPPHEPDNPGELPGTFVIKLPAGDDAVRDRVVLGYRSECAFYQDVADRVRIPIPECFHCEINADATEYALLLADRAPAAQGDQIAGCDEQQARLAVTALAGLHAPTWCGEEWLTFPGLAMTQLDEAGAKGMGDIARMCADTTVDRLGGQLGDADCETLTAALGLITPWVSAPLGRFALIHGDYRLDNMLFSPDEKQIWVVDWQTLGVGLAARDLAYFTATSLRPELRSAIEADLVAAYHDALLGHGVTDYDRETCWQDYRFGMLQAPLICAFGLVFATGTDRGDDMFVTMLRRACQAIRDLGSLELVRELTG</sequence>
<feature type="domain" description="CHK kinase-like" evidence="2">
    <location>
        <begin position="164"/>
        <end position="342"/>
    </location>
</feature>
<comment type="caution">
    <text evidence="3">The sequence shown here is derived from an EMBL/GenBank/DDBJ whole genome shotgun (WGS) entry which is preliminary data.</text>
</comment>
<dbReference type="SMART" id="SM00587">
    <property type="entry name" value="CHK"/>
    <property type="match status" value="1"/>
</dbReference>
<dbReference type="PANTHER" id="PTHR11012:SF30">
    <property type="entry name" value="PROTEIN KINASE-LIKE DOMAIN-CONTAINING"/>
    <property type="match status" value="1"/>
</dbReference>
<dbReference type="GO" id="GO:0016740">
    <property type="term" value="F:transferase activity"/>
    <property type="evidence" value="ECO:0007669"/>
    <property type="project" value="UniProtKB-KW"/>
</dbReference>
<dbReference type="Pfam" id="PF01636">
    <property type="entry name" value="APH"/>
    <property type="match status" value="1"/>
</dbReference>
<accession>A0A7I9Y4R0</accession>
<evidence type="ECO:0000259" key="2">
    <source>
        <dbReference type="SMART" id="SM00587"/>
    </source>
</evidence>
<feature type="compositionally biased region" description="Basic and acidic residues" evidence="1">
    <location>
        <begin position="88"/>
        <end position="101"/>
    </location>
</feature>
<gene>
    <name evidence="3" type="ORF">MALGJ_02300</name>
</gene>
<feature type="region of interest" description="Disordered" evidence="1">
    <location>
        <begin position="83"/>
        <end position="107"/>
    </location>
</feature>
<dbReference type="InterPro" id="IPR011009">
    <property type="entry name" value="Kinase-like_dom_sf"/>
</dbReference>
<keyword evidence="3" id="KW-0808">Transferase</keyword>
<dbReference type="Proteomes" id="UP000465305">
    <property type="component" value="Unassembled WGS sequence"/>
</dbReference>